<evidence type="ECO:0000313" key="5">
    <source>
        <dbReference type="Proteomes" id="UP000239936"/>
    </source>
</evidence>
<keyword evidence="5" id="KW-1185">Reference proteome</keyword>
<dbReference type="Proteomes" id="UP000239936">
    <property type="component" value="Unassembled WGS sequence"/>
</dbReference>
<dbReference type="SUPFAM" id="SSF75471">
    <property type="entry name" value="YhbY-like"/>
    <property type="match status" value="1"/>
</dbReference>
<dbReference type="InterPro" id="IPR001890">
    <property type="entry name" value="RNA-binding_CRM"/>
</dbReference>
<comment type="caution">
    <text evidence="4">The sequence shown here is derived from an EMBL/GenBank/DDBJ whole genome shotgun (WGS) entry which is preliminary data.</text>
</comment>
<organism evidence="4 5">
    <name type="scientific">Chromatium okenii</name>
    <dbReference type="NCBI Taxonomy" id="61644"/>
    <lineage>
        <taxon>Bacteria</taxon>
        <taxon>Pseudomonadati</taxon>
        <taxon>Pseudomonadota</taxon>
        <taxon>Gammaproteobacteria</taxon>
        <taxon>Chromatiales</taxon>
        <taxon>Chromatiaceae</taxon>
        <taxon>Chromatium</taxon>
    </lineage>
</organism>
<evidence type="ECO:0000313" key="4">
    <source>
        <dbReference type="EMBL" id="PQJ94895.1"/>
    </source>
</evidence>
<dbReference type="PANTHER" id="PTHR40065">
    <property type="entry name" value="RNA-BINDING PROTEIN YHBY"/>
    <property type="match status" value="1"/>
</dbReference>
<dbReference type="SMART" id="SM01103">
    <property type="entry name" value="CRS1_YhbY"/>
    <property type="match status" value="1"/>
</dbReference>
<dbReference type="InterPro" id="IPR051925">
    <property type="entry name" value="RNA-binding_domain"/>
</dbReference>
<feature type="domain" description="CRM" evidence="3">
    <location>
        <begin position="1"/>
        <end position="97"/>
    </location>
</feature>
<keyword evidence="1 2" id="KW-0694">RNA-binding</keyword>
<dbReference type="InterPro" id="IPR035920">
    <property type="entry name" value="YhbY-like_sf"/>
</dbReference>
<dbReference type="Gene3D" id="3.30.110.60">
    <property type="entry name" value="YhbY-like"/>
    <property type="match status" value="1"/>
</dbReference>
<dbReference type="PANTHER" id="PTHR40065:SF3">
    <property type="entry name" value="RNA-BINDING PROTEIN YHBY"/>
    <property type="match status" value="1"/>
</dbReference>
<evidence type="ECO:0000259" key="3">
    <source>
        <dbReference type="PROSITE" id="PS51295"/>
    </source>
</evidence>
<dbReference type="EMBL" id="PPGH01000038">
    <property type="protein sequence ID" value="PQJ94895.1"/>
    <property type="molecule type" value="Genomic_DNA"/>
</dbReference>
<dbReference type="OrthoDB" id="9797519at2"/>
<sequence>MAITEKQKRWLKQQVHHLNPVVLVGQHGITDAVLAEVEVALNHHELIKIRVNAGDRDERDAAIADIQAHTQAMLIARIGNVAAFYRANIKKRDPLVLPKL</sequence>
<evidence type="ECO:0000256" key="2">
    <source>
        <dbReference type="PROSITE-ProRule" id="PRU00626"/>
    </source>
</evidence>
<accession>A0A2S7XMD2</accession>
<dbReference type="AlphaFoldDB" id="A0A2S7XMD2"/>
<gene>
    <name evidence="4" type="ORF">CXB77_17320</name>
</gene>
<evidence type="ECO:0000256" key="1">
    <source>
        <dbReference type="ARBA" id="ARBA00022884"/>
    </source>
</evidence>
<dbReference type="GO" id="GO:0003723">
    <property type="term" value="F:RNA binding"/>
    <property type="evidence" value="ECO:0007669"/>
    <property type="project" value="UniProtKB-UniRule"/>
</dbReference>
<name>A0A2S7XMD2_9GAMM</name>
<dbReference type="RefSeq" id="WP_105074863.1">
    <property type="nucleotide sequence ID" value="NZ_PPGH01000038.1"/>
</dbReference>
<dbReference type="Pfam" id="PF01985">
    <property type="entry name" value="CRS1_YhbY"/>
    <property type="match status" value="1"/>
</dbReference>
<proteinExistence type="predicted"/>
<reference evidence="4 5" key="1">
    <citation type="submission" date="2018-01" db="EMBL/GenBank/DDBJ databases">
        <title>The complete genome sequence of Chromatium okenii LaCa, a purple sulfur bacterium with a turbulent life.</title>
        <authorList>
            <person name="Luedin S.M."/>
            <person name="Liechti N."/>
            <person name="Storelli N."/>
            <person name="Danza F."/>
            <person name="Wittwer M."/>
            <person name="Pothier J.F."/>
            <person name="Tonolla M.A."/>
        </authorList>
    </citation>
    <scope>NUCLEOTIDE SEQUENCE [LARGE SCALE GENOMIC DNA]</scope>
    <source>
        <strain evidence="4 5">LaCa</strain>
    </source>
</reference>
<protein>
    <submittedName>
        <fullName evidence="4">Ribosome assembly RNA-binding protein YhbY</fullName>
    </submittedName>
</protein>
<dbReference type="PROSITE" id="PS51295">
    <property type="entry name" value="CRM"/>
    <property type="match status" value="1"/>
</dbReference>